<feature type="active site" description="Nucleophile" evidence="4">
    <location>
        <position position="51"/>
    </location>
</feature>
<feature type="short sequence motif" description="DGA/G" evidence="4">
    <location>
        <begin position="215"/>
        <end position="217"/>
    </location>
</feature>
<evidence type="ECO:0000256" key="3">
    <source>
        <dbReference type="ARBA" id="ARBA00023098"/>
    </source>
</evidence>
<dbReference type="InterPro" id="IPR050301">
    <property type="entry name" value="NTE"/>
</dbReference>
<dbReference type="InterPro" id="IPR002641">
    <property type="entry name" value="PNPLA_dom"/>
</dbReference>
<dbReference type="InterPro" id="IPR021095">
    <property type="entry name" value="DUF3734"/>
</dbReference>
<name>A0A1I3YE24_9HYPH</name>
<dbReference type="Gene3D" id="3.40.1090.10">
    <property type="entry name" value="Cytosolic phospholipase A2 catalytic domain"/>
    <property type="match status" value="2"/>
</dbReference>
<organism evidence="6 7">
    <name type="scientific">Methylocapsa palsarum</name>
    <dbReference type="NCBI Taxonomy" id="1612308"/>
    <lineage>
        <taxon>Bacteria</taxon>
        <taxon>Pseudomonadati</taxon>
        <taxon>Pseudomonadota</taxon>
        <taxon>Alphaproteobacteria</taxon>
        <taxon>Hyphomicrobiales</taxon>
        <taxon>Beijerinckiaceae</taxon>
        <taxon>Methylocapsa</taxon>
    </lineage>
</organism>
<dbReference type="GO" id="GO:0016787">
    <property type="term" value="F:hydrolase activity"/>
    <property type="evidence" value="ECO:0007669"/>
    <property type="project" value="UniProtKB-UniRule"/>
</dbReference>
<dbReference type="SUPFAM" id="SSF52151">
    <property type="entry name" value="FabD/lysophospholipase-like"/>
    <property type="match status" value="1"/>
</dbReference>
<dbReference type="EMBL" id="FOSN01000005">
    <property type="protein sequence ID" value="SFK30207.1"/>
    <property type="molecule type" value="Genomic_DNA"/>
</dbReference>
<dbReference type="STRING" id="1612308.SAMN05444581_105216"/>
<accession>A0A1I3YE24</accession>
<proteinExistence type="predicted"/>
<dbReference type="Pfam" id="PF12536">
    <property type="entry name" value="DUF3734"/>
    <property type="match status" value="1"/>
</dbReference>
<dbReference type="AlphaFoldDB" id="A0A1I3YE24"/>
<evidence type="ECO:0000256" key="4">
    <source>
        <dbReference type="PROSITE-ProRule" id="PRU01161"/>
    </source>
</evidence>
<keyword evidence="2 4" id="KW-0442">Lipid degradation</keyword>
<dbReference type="GO" id="GO:0016042">
    <property type="term" value="P:lipid catabolic process"/>
    <property type="evidence" value="ECO:0007669"/>
    <property type="project" value="UniProtKB-UniRule"/>
</dbReference>
<keyword evidence="7" id="KW-1185">Reference proteome</keyword>
<dbReference type="PANTHER" id="PTHR14226:SF57">
    <property type="entry name" value="BLR7027 PROTEIN"/>
    <property type="match status" value="1"/>
</dbReference>
<dbReference type="PROSITE" id="PS51635">
    <property type="entry name" value="PNPLA"/>
    <property type="match status" value="1"/>
</dbReference>
<reference evidence="6 7" key="1">
    <citation type="submission" date="2016-10" db="EMBL/GenBank/DDBJ databases">
        <authorList>
            <person name="de Groot N.N."/>
        </authorList>
    </citation>
    <scope>NUCLEOTIDE SEQUENCE [LARGE SCALE GENOMIC DNA]</scope>
    <source>
        <strain evidence="6 7">NE2</strain>
    </source>
</reference>
<feature type="active site" description="Proton acceptor" evidence="4">
    <location>
        <position position="215"/>
    </location>
</feature>
<keyword evidence="3 4" id="KW-0443">Lipid metabolism</keyword>
<evidence type="ECO:0000313" key="6">
    <source>
        <dbReference type="EMBL" id="SFK30207.1"/>
    </source>
</evidence>
<evidence type="ECO:0000256" key="1">
    <source>
        <dbReference type="ARBA" id="ARBA00022801"/>
    </source>
</evidence>
<protein>
    <submittedName>
        <fullName evidence="6">NTE family protein</fullName>
    </submittedName>
</protein>
<dbReference type="CDD" id="cd07209">
    <property type="entry name" value="Pat_hypo_Ecoli_Z1214_like"/>
    <property type="match status" value="1"/>
</dbReference>
<feature type="short sequence motif" description="GXSXG" evidence="4">
    <location>
        <begin position="49"/>
        <end position="53"/>
    </location>
</feature>
<dbReference type="Proteomes" id="UP000198755">
    <property type="component" value="Unassembled WGS sequence"/>
</dbReference>
<evidence type="ECO:0000313" key="7">
    <source>
        <dbReference type="Proteomes" id="UP000198755"/>
    </source>
</evidence>
<sequence>MLKSHVRSGRPPFERIALLLQGGGALGSYQGGVYQALAEANIELDWVAGISIGAINSALIAGNPAERRVERLREFWEIVSTSPIGLPSSKSIAVKGEFARRIAGQLCSLGVVLDGAPGFFKLRFPPPYLLPSGAEEALSYYDVTPLKETLERLVDFDLINAQSIQLSVGVTNVQSGNFVYFDNTTQKIRPEHIMASAALPPGFPPIEIEGEYYWDGGIVSNTPLQWVLDGSPRKDTLAFQVDLWSARGDLPRDLVEVELRQKEIRFSSRTRQGTDGFKKAQILRRAVGRLLQQIPGERRNELELQILEREADEKVYNIVHLIYRAQNSEGPAKDIEFSRPTMEEHWRAGYNDTVRTLRHPEVLERPQSEDGVSTFDLSRDGRD</sequence>
<feature type="domain" description="PNPLA" evidence="5">
    <location>
        <begin position="18"/>
        <end position="228"/>
    </location>
</feature>
<evidence type="ECO:0000256" key="2">
    <source>
        <dbReference type="ARBA" id="ARBA00022963"/>
    </source>
</evidence>
<evidence type="ECO:0000259" key="5">
    <source>
        <dbReference type="PROSITE" id="PS51635"/>
    </source>
</evidence>
<gene>
    <name evidence="6" type="ORF">SAMN05444581_105216</name>
</gene>
<feature type="short sequence motif" description="GXGXXG" evidence="4">
    <location>
        <begin position="22"/>
        <end position="27"/>
    </location>
</feature>
<dbReference type="InterPro" id="IPR016035">
    <property type="entry name" value="Acyl_Trfase/lysoPLipase"/>
</dbReference>
<dbReference type="Pfam" id="PF01734">
    <property type="entry name" value="Patatin"/>
    <property type="match status" value="1"/>
</dbReference>
<keyword evidence="1 4" id="KW-0378">Hydrolase</keyword>
<dbReference type="PANTHER" id="PTHR14226">
    <property type="entry name" value="NEUROPATHY TARGET ESTERASE/SWISS CHEESE D.MELANOGASTER"/>
    <property type="match status" value="1"/>
</dbReference>